<dbReference type="RefSeq" id="WP_066057628.1">
    <property type="nucleotide sequence ID" value="NZ_JBHUNF010000001.1"/>
</dbReference>
<gene>
    <name evidence="2" type="ORF">ACFSUQ_02790</name>
</gene>
<dbReference type="Pfam" id="PF00903">
    <property type="entry name" value="Glyoxalase"/>
    <property type="match status" value="2"/>
</dbReference>
<reference evidence="3" key="1">
    <citation type="journal article" date="2019" name="Int. J. Syst. Evol. Microbiol.">
        <title>The Global Catalogue of Microorganisms (GCM) 10K type strain sequencing project: providing services to taxonomists for standard genome sequencing and annotation.</title>
        <authorList>
            <consortium name="The Broad Institute Genomics Platform"/>
            <consortium name="The Broad Institute Genome Sequencing Center for Infectious Disease"/>
            <person name="Wu L."/>
            <person name="Ma J."/>
        </authorList>
    </citation>
    <scope>NUCLEOTIDE SEQUENCE [LARGE SCALE GENOMIC DNA]</scope>
    <source>
        <strain evidence="3">TISTR 1511</strain>
    </source>
</reference>
<dbReference type="InterPro" id="IPR037523">
    <property type="entry name" value="VOC_core"/>
</dbReference>
<accession>A0ABW5RH14</accession>
<evidence type="ECO:0000259" key="1">
    <source>
        <dbReference type="PROSITE" id="PS51819"/>
    </source>
</evidence>
<sequence>MTSAAAPERIAADTHMDTVTLLVGNLENMSSYYEQALALEPLEESTASGSLRRVLGRGNVPMVRLIEQRDLPLANRRAAGLFHSAFLFDNEASLAATAYRAARDPRSLFAGASDHLVSEAFYFTDPEGNGIELYRDRPRASWTIINGQTQMDTLYLDPKAYLTRHLVEADVDRAEVQPGVVGHVHLQVGDIARARDFYVNAIGFDVTFDQISSALFVSAGGYHHHMAMNTWNSQGAGPRAASLGLGNVAITVPTRADLDAAVSRLRARGAVAEDDGRSVTTRDPWGTEITLGLPVESADELLAA</sequence>
<feature type="domain" description="VOC" evidence="1">
    <location>
        <begin position="15"/>
        <end position="136"/>
    </location>
</feature>
<feature type="domain" description="VOC" evidence="1">
    <location>
        <begin position="180"/>
        <end position="304"/>
    </location>
</feature>
<dbReference type="InterPro" id="IPR004360">
    <property type="entry name" value="Glyas_Fos-R_dOase_dom"/>
</dbReference>
<dbReference type="EMBL" id="JBHUNF010000001">
    <property type="protein sequence ID" value="MFD2674228.1"/>
    <property type="molecule type" value="Genomic_DNA"/>
</dbReference>
<organism evidence="2 3">
    <name type="scientific">Gulosibacter bifidus</name>
    <dbReference type="NCBI Taxonomy" id="272239"/>
    <lineage>
        <taxon>Bacteria</taxon>
        <taxon>Bacillati</taxon>
        <taxon>Actinomycetota</taxon>
        <taxon>Actinomycetes</taxon>
        <taxon>Micrococcales</taxon>
        <taxon>Microbacteriaceae</taxon>
        <taxon>Gulosibacter</taxon>
    </lineage>
</organism>
<evidence type="ECO:0000313" key="2">
    <source>
        <dbReference type="EMBL" id="MFD2674228.1"/>
    </source>
</evidence>
<dbReference type="PROSITE" id="PS51819">
    <property type="entry name" value="VOC"/>
    <property type="match status" value="2"/>
</dbReference>
<protein>
    <submittedName>
        <fullName evidence="2">VOC family protein</fullName>
    </submittedName>
</protein>
<comment type="caution">
    <text evidence="2">The sequence shown here is derived from an EMBL/GenBank/DDBJ whole genome shotgun (WGS) entry which is preliminary data.</text>
</comment>
<evidence type="ECO:0000313" key="3">
    <source>
        <dbReference type="Proteomes" id="UP001597453"/>
    </source>
</evidence>
<dbReference type="PANTHER" id="PTHR43279:SF1">
    <property type="entry name" value="CATECHOL-2,3-DIOXYGENASE"/>
    <property type="match status" value="1"/>
</dbReference>
<dbReference type="Gene3D" id="3.10.180.10">
    <property type="entry name" value="2,3-Dihydroxybiphenyl 1,2-Dioxygenase, domain 1"/>
    <property type="match status" value="2"/>
</dbReference>
<name>A0ABW5RH14_9MICO</name>
<dbReference type="PANTHER" id="PTHR43279">
    <property type="entry name" value="CATECHOL-2,3-DIOXYGENASE"/>
    <property type="match status" value="1"/>
</dbReference>
<proteinExistence type="predicted"/>
<dbReference type="InterPro" id="IPR029068">
    <property type="entry name" value="Glyas_Bleomycin-R_OHBP_Dase"/>
</dbReference>
<keyword evidence="3" id="KW-1185">Reference proteome</keyword>
<dbReference type="SUPFAM" id="SSF54593">
    <property type="entry name" value="Glyoxalase/Bleomycin resistance protein/Dihydroxybiphenyl dioxygenase"/>
    <property type="match status" value="1"/>
</dbReference>
<dbReference type="Proteomes" id="UP001597453">
    <property type="component" value="Unassembled WGS sequence"/>
</dbReference>